<dbReference type="OrthoDB" id="339790at2"/>
<feature type="transmembrane region" description="Helical" evidence="1">
    <location>
        <begin position="35"/>
        <end position="55"/>
    </location>
</feature>
<dbReference type="RefSeq" id="WP_135670374.1">
    <property type="nucleotide sequence ID" value="NZ_RQGN01000038.1"/>
</dbReference>
<organism evidence="3 4">
    <name type="scientific">Leptospira barantonii</name>
    <dbReference type="NCBI Taxonomy" id="2023184"/>
    <lineage>
        <taxon>Bacteria</taxon>
        <taxon>Pseudomonadati</taxon>
        <taxon>Spirochaetota</taxon>
        <taxon>Spirochaetia</taxon>
        <taxon>Leptospirales</taxon>
        <taxon>Leptospiraceae</taxon>
        <taxon>Leptospira</taxon>
    </lineage>
</organism>
<dbReference type="NCBIfam" id="NF047679">
    <property type="entry name" value="LIC10906_fam"/>
    <property type="match status" value="1"/>
</dbReference>
<feature type="transmembrane region" description="Helical" evidence="1">
    <location>
        <begin position="131"/>
        <end position="155"/>
    </location>
</feature>
<comment type="caution">
    <text evidence="3">The sequence shown here is derived from an EMBL/GenBank/DDBJ whole genome shotgun (WGS) entry which is preliminary data.</text>
</comment>
<dbReference type="AlphaFoldDB" id="A0A5F2BGW7"/>
<reference evidence="3 4" key="1">
    <citation type="journal article" date="2019" name="PLoS Negl. Trop. Dis.">
        <title>Revisiting the worldwide diversity of Leptospira species in the environment.</title>
        <authorList>
            <person name="Vincent A.T."/>
            <person name="Schiettekatte O."/>
            <person name="Bourhy P."/>
            <person name="Veyrier F.J."/>
            <person name="Picardeau M."/>
        </authorList>
    </citation>
    <scope>NUCLEOTIDE SEQUENCE [LARGE SCALE GENOMIC DNA]</scope>
    <source>
        <strain evidence="3 4">201702444</strain>
    </source>
</reference>
<evidence type="ECO:0000256" key="1">
    <source>
        <dbReference type="SAM" id="Phobius"/>
    </source>
</evidence>
<dbReference type="Proteomes" id="UP000298429">
    <property type="component" value="Unassembled WGS sequence"/>
</dbReference>
<dbReference type="EMBL" id="RQGN01000038">
    <property type="protein sequence ID" value="TGM04816.1"/>
    <property type="molecule type" value="Genomic_DNA"/>
</dbReference>
<feature type="transmembrane region" description="Helical" evidence="1">
    <location>
        <begin position="67"/>
        <end position="85"/>
    </location>
</feature>
<feature type="transmembrane region" description="Helical" evidence="1">
    <location>
        <begin position="97"/>
        <end position="119"/>
    </location>
</feature>
<evidence type="ECO:0000259" key="2">
    <source>
        <dbReference type="Pfam" id="PF16927"/>
    </source>
</evidence>
<feature type="transmembrane region" description="Helical" evidence="1">
    <location>
        <begin position="193"/>
        <end position="219"/>
    </location>
</feature>
<protein>
    <recommendedName>
        <fullName evidence="2">Histidine kinase N-terminal 7TM region domain-containing protein</fullName>
    </recommendedName>
</protein>
<sequence length="300" mass="34598">MKFSIFLCIATSVFVFFLGIYVLKIQDRKKIQKAFAALCTLISIWLLAFSVRHYVKIEYRQIALDWMLIPPILFPILLDRIISLIADDNHKISKFQLSLNTILSIYFITTALTCSFSKIEDVETFSYSSTIHYHLFMAFIFTYGAISISKIMYLLKRDSGNQRARISLMLGGIINLLLFTAILLYILPIFGIFLGYFVSIGVLISVILWSIAILQFDAFQIKYSVIEGKKVPLLSQFSLSLFLTIFKLVDPSGYRISNFQYKLRFTSSVLYSDLTLRSKTELGLHQRAEILARRYDPFIK</sequence>
<keyword evidence="1" id="KW-0812">Transmembrane</keyword>
<proteinExistence type="predicted"/>
<dbReference type="Pfam" id="PF16927">
    <property type="entry name" value="HisKA_7TM"/>
    <property type="match status" value="1"/>
</dbReference>
<gene>
    <name evidence="3" type="ORF">EHQ76_07145</name>
</gene>
<name>A0A5F2BGW7_9LEPT</name>
<keyword evidence="1" id="KW-0472">Membrane</keyword>
<feature type="domain" description="Histidine kinase N-terminal 7TM region" evidence="2">
    <location>
        <begin position="9"/>
        <end position="221"/>
    </location>
</feature>
<evidence type="ECO:0000313" key="4">
    <source>
        <dbReference type="Proteomes" id="UP000298429"/>
    </source>
</evidence>
<dbReference type="InterPro" id="IPR031621">
    <property type="entry name" value="HisKA_7TM"/>
</dbReference>
<evidence type="ECO:0000313" key="3">
    <source>
        <dbReference type="EMBL" id="TGM04816.1"/>
    </source>
</evidence>
<accession>A0A5F2BGW7</accession>
<feature type="transmembrane region" description="Helical" evidence="1">
    <location>
        <begin position="6"/>
        <end position="23"/>
    </location>
</feature>
<feature type="transmembrane region" description="Helical" evidence="1">
    <location>
        <begin position="167"/>
        <end position="187"/>
    </location>
</feature>
<keyword evidence="1" id="KW-1133">Transmembrane helix</keyword>